<dbReference type="InterPro" id="IPR013783">
    <property type="entry name" value="Ig-like_fold"/>
</dbReference>
<dbReference type="Gene3D" id="2.60.40.10">
    <property type="entry name" value="Immunoglobulins"/>
    <property type="match status" value="2"/>
</dbReference>
<dbReference type="InterPro" id="IPR036179">
    <property type="entry name" value="Ig-like_dom_sf"/>
</dbReference>
<dbReference type="Pfam" id="PF07679">
    <property type="entry name" value="I-set"/>
    <property type="match status" value="1"/>
</dbReference>
<proteinExistence type="predicted"/>
<dbReference type="PANTHER" id="PTHR10075:SF14">
    <property type="entry name" value="CELL ADHESION MOLECULE DSCAM2-RELATED"/>
    <property type="match status" value="1"/>
</dbReference>
<dbReference type="SMART" id="SM00409">
    <property type="entry name" value="IG"/>
    <property type="match status" value="1"/>
</dbReference>
<comment type="caution">
    <text evidence="3">The sequence shown here is derived from an EMBL/GenBank/DDBJ whole genome shotgun (WGS) entry which is preliminary data.</text>
</comment>
<dbReference type="InterPro" id="IPR013098">
    <property type="entry name" value="Ig_I-set"/>
</dbReference>
<dbReference type="PROSITE" id="PS50835">
    <property type="entry name" value="IG_LIKE"/>
    <property type="match status" value="2"/>
</dbReference>
<dbReference type="InterPro" id="IPR007110">
    <property type="entry name" value="Ig-like_dom"/>
</dbReference>
<dbReference type="SMART" id="SM00408">
    <property type="entry name" value="IGc2"/>
    <property type="match status" value="1"/>
</dbReference>
<dbReference type="InterPro" id="IPR003599">
    <property type="entry name" value="Ig_sub"/>
</dbReference>
<name>A0AAV4F6U0_9GAST</name>
<dbReference type="EMBL" id="BMAT01011218">
    <property type="protein sequence ID" value="GFR68731.1"/>
    <property type="molecule type" value="Genomic_DNA"/>
</dbReference>
<protein>
    <submittedName>
        <fullName evidence="3">Hemicentin-1</fullName>
    </submittedName>
</protein>
<dbReference type="InterPro" id="IPR003598">
    <property type="entry name" value="Ig_sub2"/>
</dbReference>
<reference evidence="3 4" key="1">
    <citation type="journal article" date="2021" name="Elife">
        <title>Chloroplast acquisition without the gene transfer in kleptoplastic sea slugs, Plakobranchus ocellatus.</title>
        <authorList>
            <person name="Maeda T."/>
            <person name="Takahashi S."/>
            <person name="Yoshida T."/>
            <person name="Shimamura S."/>
            <person name="Takaki Y."/>
            <person name="Nagai Y."/>
            <person name="Toyoda A."/>
            <person name="Suzuki Y."/>
            <person name="Arimoto A."/>
            <person name="Ishii H."/>
            <person name="Satoh N."/>
            <person name="Nishiyama T."/>
            <person name="Hasebe M."/>
            <person name="Maruyama T."/>
            <person name="Minagawa J."/>
            <person name="Obokata J."/>
            <person name="Shigenobu S."/>
        </authorList>
    </citation>
    <scope>NUCLEOTIDE SEQUENCE [LARGE SCALE GENOMIC DNA]</scope>
</reference>
<evidence type="ECO:0000313" key="3">
    <source>
        <dbReference type="EMBL" id="GFR68731.1"/>
    </source>
</evidence>
<dbReference type="Proteomes" id="UP000762676">
    <property type="component" value="Unassembled WGS sequence"/>
</dbReference>
<evidence type="ECO:0000313" key="4">
    <source>
        <dbReference type="Proteomes" id="UP000762676"/>
    </source>
</evidence>
<dbReference type="CDD" id="cd00096">
    <property type="entry name" value="Ig"/>
    <property type="match status" value="1"/>
</dbReference>
<feature type="domain" description="Ig-like" evidence="2">
    <location>
        <begin position="125"/>
        <end position="211"/>
    </location>
</feature>
<gene>
    <name evidence="3" type="ORF">ElyMa_005616000</name>
</gene>
<evidence type="ECO:0000259" key="2">
    <source>
        <dbReference type="PROSITE" id="PS50835"/>
    </source>
</evidence>
<dbReference type="AlphaFoldDB" id="A0AAV4F6U0"/>
<organism evidence="3 4">
    <name type="scientific">Elysia marginata</name>
    <dbReference type="NCBI Taxonomy" id="1093978"/>
    <lineage>
        <taxon>Eukaryota</taxon>
        <taxon>Metazoa</taxon>
        <taxon>Spiralia</taxon>
        <taxon>Lophotrochozoa</taxon>
        <taxon>Mollusca</taxon>
        <taxon>Gastropoda</taxon>
        <taxon>Heterobranchia</taxon>
        <taxon>Euthyneura</taxon>
        <taxon>Panpulmonata</taxon>
        <taxon>Sacoglossa</taxon>
        <taxon>Placobranchoidea</taxon>
        <taxon>Plakobranchidae</taxon>
        <taxon>Elysia</taxon>
    </lineage>
</organism>
<feature type="domain" description="Ig-like" evidence="2">
    <location>
        <begin position="214"/>
        <end position="276"/>
    </location>
</feature>
<keyword evidence="1" id="KW-0393">Immunoglobulin domain</keyword>
<accession>A0AAV4F6U0</accession>
<keyword evidence="4" id="KW-1185">Reference proteome</keyword>
<dbReference type="SUPFAM" id="SSF48726">
    <property type="entry name" value="Immunoglobulin"/>
    <property type="match status" value="2"/>
</dbReference>
<evidence type="ECO:0000256" key="1">
    <source>
        <dbReference type="ARBA" id="ARBA00023319"/>
    </source>
</evidence>
<sequence>MSSRRRSSVIVSTATNRIQQCAGSALLSDDSAVVRGGIPTHILVNTSGIDFPAGLDQIELIDLRGMTLEKFPLIPDSYNPTLYTVEAFEPPEKFFYVKVTGVDELGYTIQRISHTAISAIKPRKPLVSIAERTRGIHDQTTVLTCQVESLVPYRVQWWHKDKQQGDSLSFSDSANATLEILRSSANDEGYYSCNVTNSAGYNDATTYLDVSEPPPLIIPPTNVSVLPGETAVLKCDVFNMNNLPYNVTWLREDNAFWSPFQDPRVSVRDDFSLEIR</sequence>
<dbReference type="PANTHER" id="PTHR10075">
    <property type="entry name" value="BASIGIN RELATED"/>
    <property type="match status" value="1"/>
</dbReference>